<organism evidence="6 7">
    <name type="scientific">Stachybotrys chlorohalonatus (strain IBT 40285)</name>
    <dbReference type="NCBI Taxonomy" id="1283841"/>
    <lineage>
        <taxon>Eukaryota</taxon>
        <taxon>Fungi</taxon>
        <taxon>Dikarya</taxon>
        <taxon>Ascomycota</taxon>
        <taxon>Pezizomycotina</taxon>
        <taxon>Sordariomycetes</taxon>
        <taxon>Hypocreomycetidae</taxon>
        <taxon>Hypocreales</taxon>
        <taxon>Stachybotryaceae</taxon>
        <taxon>Stachybotrys</taxon>
    </lineage>
</organism>
<dbReference type="GO" id="GO:0008061">
    <property type="term" value="F:chitin binding"/>
    <property type="evidence" value="ECO:0007669"/>
    <property type="project" value="UniProtKB-KW"/>
</dbReference>
<dbReference type="STRING" id="1283841.A0A084QXG2"/>
<dbReference type="OMA" id="YTREERC"/>
<dbReference type="CDD" id="cd00118">
    <property type="entry name" value="LysM"/>
    <property type="match status" value="1"/>
</dbReference>
<keyword evidence="2" id="KW-0843">Virulence</keyword>
<feature type="region of interest" description="Disordered" evidence="4">
    <location>
        <begin position="188"/>
        <end position="215"/>
    </location>
</feature>
<dbReference type="InterPro" id="IPR052210">
    <property type="entry name" value="LysM1-like"/>
</dbReference>
<evidence type="ECO:0000259" key="5">
    <source>
        <dbReference type="PROSITE" id="PS51782"/>
    </source>
</evidence>
<evidence type="ECO:0000256" key="2">
    <source>
        <dbReference type="ARBA" id="ARBA00023026"/>
    </source>
</evidence>
<accession>A0A084QXG2</accession>
<gene>
    <name evidence="6" type="ORF">S40285_09556</name>
</gene>
<dbReference type="PROSITE" id="PS51782">
    <property type="entry name" value="LYSM"/>
    <property type="match status" value="1"/>
</dbReference>
<evidence type="ECO:0000256" key="1">
    <source>
        <dbReference type="ARBA" id="ARBA00022669"/>
    </source>
</evidence>
<name>A0A084QXG2_STAC4</name>
<evidence type="ECO:0000313" key="6">
    <source>
        <dbReference type="EMBL" id="KFA68647.1"/>
    </source>
</evidence>
<comment type="similarity">
    <text evidence="3">Belongs to the secreted LysM effector family.</text>
</comment>
<dbReference type="AlphaFoldDB" id="A0A084QXG2"/>
<dbReference type="Pfam" id="PF01476">
    <property type="entry name" value="LysM"/>
    <property type="match status" value="1"/>
</dbReference>
<evidence type="ECO:0000256" key="4">
    <source>
        <dbReference type="SAM" id="MobiDB-lite"/>
    </source>
</evidence>
<dbReference type="PANTHER" id="PTHR34997:SF16">
    <property type="entry name" value="LYSM DOMAIN-CONTAINING PROTEIN"/>
    <property type="match status" value="1"/>
</dbReference>
<feature type="domain" description="LysM" evidence="5">
    <location>
        <begin position="80"/>
        <end position="125"/>
    </location>
</feature>
<dbReference type="InParanoid" id="A0A084QXG2"/>
<dbReference type="Gene3D" id="3.10.350.10">
    <property type="entry name" value="LysM domain"/>
    <property type="match status" value="2"/>
</dbReference>
<dbReference type="OrthoDB" id="5985073at2759"/>
<evidence type="ECO:0000313" key="7">
    <source>
        <dbReference type="Proteomes" id="UP000028524"/>
    </source>
</evidence>
<evidence type="ECO:0000256" key="3">
    <source>
        <dbReference type="ARBA" id="ARBA00044955"/>
    </source>
</evidence>
<dbReference type="EMBL" id="KL659758">
    <property type="protein sequence ID" value="KFA68647.1"/>
    <property type="molecule type" value="Genomic_DNA"/>
</dbReference>
<dbReference type="InterPro" id="IPR018392">
    <property type="entry name" value="LysM"/>
</dbReference>
<dbReference type="PANTHER" id="PTHR34997">
    <property type="entry name" value="AM15"/>
    <property type="match status" value="1"/>
</dbReference>
<keyword evidence="1" id="KW-0147">Chitin-binding</keyword>
<proteinExistence type="inferred from homology"/>
<sequence length="215" mass="23769">MDSFQDVEEIGDMPRQELCSYCFGARLRMMQSSPYSAYDNLYADMLEFVNQNCNFNSPTSVLPNPVNINYTREERCDAERTYTVQNGDSCDSIAEHHSVSSATLYYLNPELDNCTAPRVGIEICLPNQCERTYRVQSEEDDCVAVAIRRGATWNNIVDWNAGLDLRCSSLWSTSPFWGRVICVSPPGGEYVPPPPSDTSPGNGDIGGPGGSCHGP</sequence>
<keyword evidence="7" id="KW-1185">Reference proteome</keyword>
<dbReference type="InterPro" id="IPR036779">
    <property type="entry name" value="LysM_dom_sf"/>
</dbReference>
<protein>
    <recommendedName>
        <fullName evidence="5">LysM domain-containing protein</fullName>
    </recommendedName>
</protein>
<dbReference type="SMART" id="SM00257">
    <property type="entry name" value="LysM"/>
    <property type="match status" value="2"/>
</dbReference>
<dbReference type="SUPFAM" id="SSF54106">
    <property type="entry name" value="LysM domain"/>
    <property type="match status" value="1"/>
</dbReference>
<dbReference type="HOGENOM" id="CLU_1284016_0_0_1"/>
<feature type="compositionally biased region" description="Gly residues" evidence="4">
    <location>
        <begin position="203"/>
        <end position="215"/>
    </location>
</feature>
<dbReference type="Proteomes" id="UP000028524">
    <property type="component" value="Unassembled WGS sequence"/>
</dbReference>
<reference evidence="6 7" key="1">
    <citation type="journal article" date="2014" name="BMC Genomics">
        <title>Comparative genome sequencing reveals chemotype-specific gene clusters in the toxigenic black mold Stachybotrys.</title>
        <authorList>
            <person name="Semeiks J."/>
            <person name="Borek D."/>
            <person name="Otwinowski Z."/>
            <person name="Grishin N.V."/>
        </authorList>
    </citation>
    <scope>NUCLEOTIDE SEQUENCE [LARGE SCALE GENOMIC DNA]</scope>
    <source>
        <strain evidence="6 7">IBT 40285</strain>
    </source>
</reference>